<feature type="transmembrane region" description="Helical" evidence="5">
    <location>
        <begin position="86"/>
        <end position="106"/>
    </location>
</feature>
<evidence type="ECO:0000256" key="5">
    <source>
        <dbReference type="SAM" id="Phobius"/>
    </source>
</evidence>
<dbReference type="RefSeq" id="WP_136893398.1">
    <property type="nucleotide sequence ID" value="NZ_SWJE01000004.1"/>
</dbReference>
<evidence type="ECO:0000256" key="1">
    <source>
        <dbReference type="ARBA" id="ARBA00004141"/>
    </source>
</evidence>
<dbReference type="EMBL" id="SWJE01000004">
    <property type="protein sequence ID" value="TKC90068.1"/>
    <property type="molecule type" value="Genomic_DNA"/>
</dbReference>
<sequence length="141" mass="14852">MAATIAPSVRPGKLLRRSLWGAQIVVALVFCAAGVVKCLAPMSQLSGMLPWAGQLPPVLVRMLGLIDLAGGLGIFLPSLTRIKPSLTVQAAFGCIALQLSAIAFHLSRGEVSVLPLNFVLLPLCIFVFWGRGKRAPILPAA</sequence>
<keyword evidence="4 5" id="KW-0472">Membrane</keyword>
<dbReference type="Pfam" id="PF13564">
    <property type="entry name" value="DoxX_2"/>
    <property type="match status" value="1"/>
</dbReference>
<proteinExistence type="predicted"/>
<evidence type="ECO:0000256" key="3">
    <source>
        <dbReference type="ARBA" id="ARBA00022989"/>
    </source>
</evidence>
<evidence type="ECO:0000256" key="4">
    <source>
        <dbReference type="ARBA" id="ARBA00023136"/>
    </source>
</evidence>
<feature type="transmembrane region" description="Helical" evidence="5">
    <location>
        <begin position="62"/>
        <end position="79"/>
    </location>
</feature>
<accession>A0A4U1I9B3</accession>
<keyword evidence="3 5" id="KW-1133">Transmembrane helix</keyword>
<gene>
    <name evidence="6" type="ORF">FAZ69_07865</name>
</gene>
<comment type="subcellular location">
    <subcellularLocation>
        <location evidence="1">Membrane</location>
        <topology evidence="1">Multi-pass membrane protein</topology>
    </subcellularLocation>
</comment>
<comment type="caution">
    <text evidence="6">The sequence shown here is derived from an EMBL/GenBank/DDBJ whole genome shotgun (WGS) entry which is preliminary data.</text>
</comment>
<keyword evidence="2 5" id="KW-0812">Transmembrane</keyword>
<evidence type="ECO:0000313" key="6">
    <source>
        <dbReference type="EMBL" id="TKC90068.1"/>
    </source>
</evidence>
<organism evidence="6 7">
    <name type="scientific">Trinickia terrae</name>
    <dbReference type="NCBI Taxonomy" id="2571161"/>
    <lineage>
        <taxon>Bacteria</taxon>
        <taxon>Pseudomonadati</taxon>
        <taxon>Pseudomonadota</taxon>
        <taxon>Betaproteobacteria</taxon>
        <taxon>Burkholderiales</taxon>
        <taxon>Burkholderiaceae</taxon>
        <taxon>Trinickia</taxon>
    </lineage>
</organism>
<dbReference type="GO" id="GO:0016020">
    <property type="term" value="C:membrane"/>
    <property type="evidence" value="ECO:0007669"/>
    <property type="project" value="UniProtKB-SubCell"/>
</dbReference>
<feature type="transmembrane region" description="Helical" evidence="5">
    <location>
        <begin position="112"/>
        <end position="129"/>
    </location>
</feature>
<dbReference type="AlphaFoldDB" id="A0A4U1I9B3"/>
<dbReference type="Proteomes" id="UP000305539">
    <property type="component" value="Unassembled WGS sequence"/>
</dbReference>
<dbReference type="OrthoDB" id="3385086at2"/>
<protein>
    <submittedName>
        <fullName evidence="6">DoxX family protein</fullName>
    </submittedName>
</protein>
<evidence type="ECO:0000256" key="2">
    <source>
        <dbReference type="ARBA" id="ARBA00022692"/>
    </source>
</evidence>
<reference evidence="6 7" key="1">
    <citation type="submission" date="2019-04" db="EMBL/GenBank/DDBJ databases">
        <title>Trinickia sp. 7GSK02, isolated from subtropical forest soil.</title>
        <authorList>
            <person name="Gao Z.-H."/>
            <person name="Qiu L.-H."/>
        </authorList>
    </citation>
    <scope>NUCLEOTIDE SEQUENCE [LARGE SCALE GENOMIC DNA]</scope>
    <source>
        <strain evidence="6 7">7GSK02</strain>
    </source>
</reference>
<name>A0A4U1I9B3_9BURK</name>
<evidence type="ECO:0000313" key="7">
    <source>
        <dbReference type="Proteomes" id="UP000305539"/>
    </source>
</evidence>
<keyword evidence="7" id="KW-1185">Reference proteome</keyword>
<dbReference type="InterPro" id="IPR032808">
    <property type="entry name" value="DoxX"/>
</dbReference>
<feature type="transmembrane region" description="Helical" evidence="5">
    <location>
        <begin position="20"/>
        <end position="42"/>
    </location>
</feature>